<dbReference type="GeneID" id="28252040"/>
<accession>A0A1B1A8M4</accession>
<dbReference type="KEGG" id="rmb:K529_019360"/>
<dbReference type="EMBL" id="CP015231">
    <property type="protein sequence ID" value="ANP42924.1"/>
    <property type="molecule type" value="Genomic_DNA"/>
</dbReference>
<reference evidence="1 2" key="1">
    <citation type="journal article" date="2016" name="ISME J.">
        <title>Global occurrence and heterogeneity of the Roseobacter-clade species Ruegeria mobilis.</title>
        <authorList>
            <person name="Sonnenschein E."/>
            <person name="Gram L."/>
        </authorList>
    </citation>
    <scope>NUCLEOTIDE SEQUENCE [LARGE SCALE GENOMIC DNA]</scope>
    <source>
        <strain evidence="1 2">F1926</strain>
        <plasmid evidence="1 2">unnamed1</plasmid>
    </source>
</reference>
<evidence type="ECO:0000313" key="1">
    <source>
        <dbReference type="EMBL" id="ANP42924.1"/>
    </source>
</evidence>
<name>A0A1B1A8M4_9RHOB</name>
<evidence type="ECO:0000313" key="2">
    <source>
        <dbReference type="Proteomes" id="UP000013243"/>
    </source>
</evidence>
<sequence>MSHKIHALNPSDSGVDAAELAGLALAMRIVVTDYLSDRHLSKCNALDALASILHARTEAHVQVITSKGKF</sequence>
<gene>
    <name evidence="1" type="ORF">K529_019360</name>
</gene>
<proteinExistence type="predicted"/>
<protein>
    <submittedName>
        <fullName evidence="1">Uncharacterized protein</fullName>
    </submittedName>
</protein>
<geneLocation type="plasmid" evidence="1 2">
    <name>unnamed1</name>
</geneLocation>
<dbReference type="Proteomes" id="UP000013243">
    <property type="component" value="Plasmid unnamed1"/>
</dbReference>
<keyword evidence="1" id="KW-0614">Plasmid</keyword>
<dbReference type="RefSeq" id="WP_005612416.1">
    <property type="nucleotide sequence ID" value="NZ_CP015231.1"/>
</dbReference>
<organism evidence="1 2">
    <name type="scientific">Tritonibacter mobilis F1926</name>
    <dbReference type="NCBI Taxonomy" id="1265309"/>
    <lineage>
        <taxon>Bacteria</taxon>
        <taxon>Pseudomonadati</taxon>
        <taxon>Pseudomonadota</taxon>
        <taxon>Alphaproteobacteria</taxon>
        <taxon>Rhodobacterales</taxon>
        <taxon>Paracoccaceae</taxon>
        <taxon>Tritonibacter</taxon>
    </lineage>
</organism>
<dbReference type="AlphaFoldDB" id="A0A1B1A8M4"/>